<keyword evidence="3" id="KW-0479">Metal-binding</keyword>
<accession>A0A2P4WY91</accession>
<feature type="transmembrane region" description="Helical" evidence="7">
    <location>
        <begin position="29"/>
        <end position="57"/>
    </location>
</feature>
<dbReference type="InterPro" id="IPR046439">
    <property type="entry name" value="ZF_RZ_dom"/>
</dbReference>
<evidence type="ECO:0000256" key="7">
    <source>
        <dbReference type="SAM" id="Phobius"/>
    </source>
</evidence>
<dbReference type="GO" id="GO:0002376">
    <property type="term" value="P:immune system process"/>
    <property type="evidence" value="ECO:0007669"/>
    <property type="project" value="UniProtKB-KW"/>
</dbReference>
<evidence type="ECO:0000313" key="9">
    <source>
        <dbReference type="EMBL" id="POM58268.1"/>
    </source>
</evidence>
<evidence type="ECO:0000313" key="10">
    <source>
        <dbReference type="Proteomes" id="UP000237271"/>
    </source>
</evidence>
<sequence length="497" mass="55093">MGHVKRNVIVCCLVATDVKEFATGRRHALLVSVSATCLAVNMGLAIIRAVILALPVLNDAAGAASTAEIVLFHAVLRVIDVCAITDAQNRSLVVISVQAFVVKTVHRKNFVMSVERVADVILFQTYAEVDPSEDPVFILPCCSMVYTMATLDGTLHMSSYYDTNGTPSGPLPGDYIDTPQCPNCKKPIRGLRRYGRVTKRAAIDAAEKKFITHAQRQLIILQQRVNDAVDRGDLTQDKILHQNLRCFGSMVKRPPCQKVFEACVSLLKKSQGGQGDDNNLDLSTLPVPNSTFRFVGYFNLFSAQIRLLCSRPTASKAETYARQALKQFIDGSYSQQTGEAKLVLVQVLLMQADKMLNESPKSEEERTKREEQVKPLVSEATDLLEDLESSSDWFQSQHTQDFYRLHRSLVSVARRARNSTFYQSVSTNELRAIKTAMQVKLRGSGHWYRCVNGHSYVIGDCGMAMEQTCCPECGAPVGGANHSFVEGTERDMHMDSL</sequence>
<reference evidence="9 10" key="1">
    <citation type="journal article" date="2017" name="Genome Biol. Evol.">
        <title>Phytophthora megakarya and P. palmivora, closely related causal agents of cacao black pod rot, underwent increases in genome sizes and gene numbers by different mechanisms.</title>
        <authorList>
            <person name="Ali S.S."/>
            <person name="Shao J."/>
            <person name="Lary D.J."/>
            <person name="Kronmiller B."/>
            <person name="Shen D."/>
            <person name="Strem M.D."/>
            <person name="Amoako-Attah I."/>
            <person name="Akrofi A.Y."/>
            <person name="Begoude B.A."/>
            <person name="Ten Hoopen G.M."/>
            <person name="Coulibaly K."/>
            <person name="Kebe B.I."/>
            <person name="Melnick R.L."/>
            <person name="Guiltinan M.J."/>
            <person name="Tyler B.M."/>
            <person name="Meinhardt L.W."/>
            <person name="Bailey B.A."/>
        </authorList>
    </citation>
    <scope>NUCLEOTIDE SEQUENCE [LARGE SCALE GENOMIC DNA]</scope>
    <source>
        <strain evidence="10">sbr112.9</strain>
    </source>
</reference>
<name>A0A2P4WY91_9STRA</name>
<comment type="subcellular location">
    <subcellularLocation>
        <location evidence="1">Cytoplasm</location>
    </subcellularLocation>
</comment>
<keyword evidence="7" id="KW-1133">Transmembrane helix</keyword>
<proteinExistence type="predicted"/>
<keyword evidence="4" id="KW-0863">Zinc-finger</keyword>
<comment type="caution">
    <text evidence="9">The sequence shown here is derived from an EMBL/GenBank/DDBJ whole genome shotgun (WGS) entry which is preliminary data.</text>
</comment>
<evidence type="ECO:0000256" key="4">
    <source>
        <dbReference type="ARBA" id="ARBA00022771"/>
    </source>
</evidence>
<evidence type="ECO:0000256" key="2">
    <source>
        <dbReference type="ARBA" id="ARBA00022490"/>
    </source>
</evidence>
<evidence type="ECO:0000259" key="8">
    <source>
        <dbReference type="PROSITE" id="PS51981"/>
    </source>
</evidence>
<evidence type="ECO:0000256" key="6">
    <source>
        <dbReference type="ARBA" id="ARBA00022859"/>
    </source>
</evidence>
<protein>
    <recommendedName>
        <fullName evidence="8">RZ-type domain-containing protein</fullName>
    </recommendedName>
</protein>
<dbReference type="GO" id="GO:0005737">
    <property type="term" value="C:cytoplasm"/>
    <property type="evidence" value="ECO:0007669"/>
    <property type="project" value="UniProtKB-SubCell"/>
</dbReference>
<dbReference type="Pfam" id="PF20173">
    <property type="entry name" value="ZnF_RZ-type"/>
    <property type="match status" value="1"/>
</dbReference>
<dbReference type="EMBL" id="NCKW01020298">
    <property type="protein sequence ID" value="POM58268.1"/>
    <property type="molecule type" value="Genomic_DNA"/>
</dbReference>
<keyword evidence="5" id="KW-0862">Zinc</keyword>
<evidence type="ECO:0000256" key="5">
    <source>
        <dbReference type="ARBA" id="ARBA00022833"/>
    </source>
</evidence>
<dbReference type="OrthoDB" id="2423195at2759"/>
<keyword evidence="2" id="KW-0963">Cytoplasm</keyword>
<keyword evidence="7" id="KW-0812">Transmembrane</keyword>
<keyword evidence="7" id="KW-0472">Membrane</keyword>
<dbReference type="GO" id="GO:0008270">
    <property type="term" value="F:zinc ion binding"/>
    <property type="evidence" value="ECO:0007669"/>
    <property type="project" value="UniProtKB-KW"/>
</dbReference>
<keyword evidence="10" id="KW-1185">Reference proteome</keyword>
<evidence type="ECO:0000256" key="3">
    <source>
        <dbReference type="ARBA" id="ARBA00022723"/>
    </source>
</evidence>
<keyword evidence="6" id="KW-0391">Immunity</keyword>
<feature type="domain" description="RZ-type" evidence="8">
    <location>
        <begin position="425"/>
        <end position="497"/>
    </location>
</feature>
<dbReference type="AlphaFoldDB" id="A0A2P4WY91"/>
<dbReference type="Proteomes" id="UP000237271">
    <property type="component" value="Unassembled WGS sequence"/>
</dbReference>
<organism evidence="9 10">
    <name type="scientific">Phytophthora palmivora</name>
    <dbReference type="NCBI Taxonomy" id="4796"/>
    <lineage>
        <taxon>Eukaryota</taxon>
        <taxon>Sar</taxon>
        <taxon>Stramenopiles</taxon>
        <taxon>Oomycota</taxon>
        <taxon>Peronosporomycetes</taxon>
        <taxon>Peronosporales</taxon>
        <taxon>Peronosporaceae</taxon>
        <taxon>Phytophthora</taxon>
    </lineage>
</organism>
<gene>
    <name evidence="9" type="ORF">PHPALM_37110</name>
</gene>
<evidence type="ECO:0000256" key="1">
    <source>
        <dbReference type="ARBA" id="ARBA00004496"/>
    </source>
</evidence>
<dbReference type="PROSITE" id="PS51981">
    <property type="entry name" value="ZF_RZ"/>
    <property type="match status" value="1"/>
</dbReference>